<evidence type="ECO:0000313" key="2">
    <source>
        <dbReference type="Proteomes" id="UP000327157"/>
    </source>
</evidence>
<protein>
    <submittedName>
        <fullName evidence="1">DDRGK domain-containing protein 1-like</fullName>
    </submittedName>
</protein>
<dbReference type="EMBL" id="SMOL01000577">
    <property type="protein sequence ID" value="KAB2604842.1"/>
    <property type="molecule type" value="Genomic_DNA"/>
</dbReference>
<dbReference type="AlphaFoldDB" id="A0A5N5FUH9"/>
<proteinExistence type="predicted"/>
<evidence type="ECO:0000313" key="1">
    <source>
        <dbReference type="EMBL" id="KAB2604842.1"/>
    </source>
</evidence>
<reference evidence="1 2" key="1">
    <citation type="submission" date="2019-09" db="EMBL/GenBank/DDBJ databases">
        <authorList>
            <person name="Ou C."/>
        </authorList>
    </citation>
    <scope>NUCLEOTIDE SEQUENCE [LARGE SCALE GENOMIC DNA]</scope>
    <source>
        <strain evidence="1">S2</strain>
        <tissue evidence="1">Leaf</tissue>
    </source>
</reference>
<gene>
    <name evidence="1" type="ORF">D8674_037129</name>
</gene>
<keyword evidence="2" id="KW-1185">Reference proteome</keyword>
<dbReference type="Proteomes" id="UP000327157">
    <property type="component" value="Unassembled WGS sequence"/>
</dbReference>
<sequence length="140" mass="16267">MDRFNDFAWGSISFEQLHDSLSFAASRRGRDRVEGDGEGDEEMRVVKEEGWNEFTMTVDWASPLHVYAKMVGLVQELAMEEPEDVNGLDDDNEVVIILDGHHVGTKKKFLRTTAMSNSMWMRLRYMYNPFKTIYKIVVPR</sequence>
<name>A0A5N5FUH9_9ROSA</name>
<accession>A0A5N5FUH9</accession>
<organism evidence="1 2">
    <name type="scientific">Pyrus ussuriensis x Pyrus communis</name>
    <dbReference type="NCBI Taxonomy" id="2448454"/>
    <lineage>
        <taxon>Eukaryota</taxon>
        <taxon>Viridiplantae</taxon>
        <taxon>Streptophyta</taxon>
        <taxon>Embryophyta</taxon>
        <taxon>Tracheophyta</taxon>
        <taxon>Spermatophyta</taxon>
        <taxon>Magnoliopsida</taxon>
        <taxon>eudicotyledons</taxon>
        <taxon>Gunneridae</taxon>
        <taxon>Pentapetalae</taxon>
        <taxon>rosids</taxon>
        <taxon>fabids</taxon>
        <taxon>Rosales</taxon>
        <taxon>Rosaceae</taxon>
        <taxon>Amygdaloideae</taxon>
        <taxon>Maleae</taxon>
        <taxon>Pyrus</taxon>
    </lineage>
</organism>
<reference evidence="1 2" key="2">
    <citation type="submission" date="2019-11" db="EMBL/GenBank/DDBJ databases">
        <title>A de novo genome assembly of a pear dwarfing rootstock.</title>
        <authorList>
            <person name="Wang F."/>
            <person name="Wang J."/>
            <person name="Li S."/>
            <person name="Zhang Y."/>
            <person name="Fang M."/>
            <person name="Ma L."/>
            <person name="Zhao Y."/>
            <person name="Jiang S."/>
        </authorList>
    </citation>
    <scope>NUCLEOTIDE SEQUENCE [LARGE SCALE GENOMIC DNA]</scope>
    <source>
        <strain evidence="1">S2</strain>
        <tissue evidence="1">Leaf</tissue>
    </source>
</reference>
<comment type="caution">
    <text evidence="1">The sequence shown here is derived from an EMBL/GenBank/DDBJ whole genome shotgun (WGS) entry which is preliminary data.</text>
</comment>